<dbReference type="InterPro" id="IPR001387">
    <property type="entry name" value="Cro/C1-type_HTH"/>
</dbReference>
<dbReference type="RefSeq" id="WP_386195449.1">
    <property type="nucleotide sequence ID" value="NZ_JBHSBC010000046.1"/>
</dbReference>
<dbReference type="Pfam" id="PF13560">
    <property type="entry name" value="HTH_31"/>
    <property type="match status" value="1"/>
</dbReference>
<dbReference type="CDD" id="cd00093">
    <property type="entry name" value="HTH_XRE"/>
    <property type="match status" value="1"/>
</dbReference>
<dbReference type="Proteomes" id="UP001595698">
    <property type="component" value="Unassembled WGS sequence"/>
</dbReference>
<dbReference type="SUPFAM" id="SSF47413">
    <property type="entry name" value="lambda repressor-like DNA-binding domains"/>
    <property type="match status" value="1"/>
</dbReference>
<dbReference type="EMBL" id="JBHSBC010000046">
    <property type="protein sequence ID" value="MFC3985385.1"/>
    <property type="molecule type" value="Genomic_DNA"/>
</dbReference>
<dbReference type="InterPro" id="IPR043917">
    <property type="entry name" value="DUF5753"/>
</dbReference>
<dbReference type="SMART" id="SM00530">
    <property type="entry name" value="HTH_XRE"/>
    <property type="match status" value="1"/>
</dbReference>
<dbReference type="InterPro" id="IPR010982">
    <property type="entry name" value="Lambda_DNA-bd_dom_sf"/>
</dbReference>
<protein>
    <submittedName>
        <fullName evidence="2">Helix-turn-helix domain-containing protein</fullName>
    </submittedName>
</protein>
<keyword evidence="3" id="KW-1185">Reference proteome</keyword>
<dbReference type="Pfam" id="PF19054">
    <property type="entry name" value="DUF5753"/>
    <property type="match status" value="1"/>
</dbReference>
<accession>A0ABV8FCI1</accession>
<evidence type="ECO:0000313" key="3">
    <source>
        <dbReference type="Proteomes" id="UP001595698"/>
    </source>
</evidence>
<evidence type="ECO:0000259" key="1">
    <source>
        <dbReference type="PROSITE" id="PS50943"/>
    </source>
</evidence>
<organism evidence="2 3">
    <name type="scientific">Streptosporangium jomthongense</name>
    <dbReference type="NCBI Taxonomy" id="1193683"/>
    <lineage>
        <taxon>Bacteria</taxon>
        <taxon>Bacillati</taxon>
        <taxon>Actinomycetota</taxon>
        <taxon>Actinomycetes</taxon>
        <taxon>Streptosporangiales</taxon>
        <taxon>Streptosporangiaceae</taxon>
        <taxon>Streptosporangium</taxon>
    </lineage>
</organism>
<proteinExistence type="predicted"/>
<comment type="caution">
    <text evidence="2">The sequence shown here is derived from an EMBL/GenBank/DDBJ whole genome shotgun (WGS) entry which is preliminary data.</text>
</comment>
<sequence>MPAPKKLDPNPKTPRMALGLALRRFREASGLTQEQLAERISYSHSQVSQVERGGRFPSLHFVEECSRVLGAKDELLTLYTALESESAPSWFRNWVEVERVAVSIRSWEPLVIPGLLQTEEYAMAAILGEPGITQAQANKAVEARMARQEVLHREAPVLLWAVLDECALIRPVGGQAVLRRQLTHLLGAIELPNISVQVSPLELGSTVGILGGFALALVPGARETAYLESADTGQVTDQPDTVRLTSIRYEALRADALSRRESRRYIEEMIQKWT</sequence>
<evidence type="ECO:0000313" key="2">
    <source>
        <dbReference type="EMBL" id="MFC3985385.1"/>
    </source>
</evidence>
<reference evidence="3" key="1">
    <citation type="journal article" date="2019" name="Int. J. Syst. Evol. Microbiol.">
        <title>The Global Catalogue of Microorganisms (GCM) 10K type strain sequencing project: providing services to taxonomists for standard genome sequencing and annotation.</title>
        <authorList>
            <consortium name="The Broad Institute Genomics Platform"/>
            <consortium name="The Broad Institute Genome Sequencing Center for Infectious Disease"/>
            <person name="Wu L."/>
            <person name="Ma J."/>
        </authorList>
    </citation>
    <scope>NUCLEOTIDE SEQUENCE [LARGE SCALE GENOMIC DNA]</scope>
    <source>
        <strain evidence="3">TBRC 7912</strain>
    </source>
</reference>
<gene>
    <name evidence="2" type="ORF">ACFOYY_35005</name>
</gene>
<name>A0ABV8FCI1_9ACTN</name>
<dbReference type="PROSITE" id="PS50943">
    <property type="entry name" value="HTH_CROC1"/>
    <property type="match status" value="1"/>
</dbReference>
<dbReference type="Gene3D" id="1.10.260.40">
    <property type="entry name" value="lambda repressor-like DNA-binding domains"/>
    <property type="match status" value="1"/>
</dbReference>
<feature type="domain" description="HTH cro/C1-type" evidence="1">
    <location>
        <begin position="22"/>
        <end position="75"/>
    </location>
</feature>